<keyword evidence="1" id="KW-0812">Transmembrane</keyword>
<comment type="caution">
    <text evidence="3">The sequence shown here is derived from an EMBL/GenBank/DDBJ whole genome shotgun (WGS) entry which is preliminary data.</text>
</comment>
<dbReference type="EMBL" id="LNQE01001892">
    <property type="protein sequence ID" value="KUG03113.1"/>
    <property type="molecule type" value="Genomic_DNA"/>
</dbReference>
<dbReference type="AlphaFoldDB" id="A0A0W8E3R3"/>
<sequence length="299" mass="33418">MRRYSEYFVVSTILIQTLLVITINNEIITIDDLAGLKQVIPFINMIIVGMCIVSLFSIQSVGKYREHRFKALMMKIHLLQVEQLIITLQGERHEYARHLQAIQSLMELGRVNEAIAYMDSITEGSSPQYEMCYIDHPALSALLNSKKIAAEKQGIDVAIAVKCELSDLDIPPGDICSIVGNLLENALEAAAEDNNPRVGIEFMQDHGFITIYLSNNGATIPRGVDIFKAGFSTKTPETSGYGLYVVQMLLDKYHGQIEISSNKGTGIWVRLPIKETNRDEKYVQKISPGVGDSFEFRGK</sequence>
<reference evidence="3" key="1">
    <citation type="journal article" date="2015" name="Proc. Natl. Acad. Sci. U.S.A.">
        <title>Networks of energetic and metabolic interactions define dynamics in microbial communities.</title>
        <authorList>
            <person name="Embree M."/>
            <person name="Liu J.K."/>
            <person name="Al-Bassam M.M."/>
            <person name="Zengler K."/>
        </authorList>
    </citation>
    <scope>NUCLEOTIDE SEQUENCE</scope>
</reference>
<dbReference type="InterPro" id="IPR036890">
    <property type="entry name" value="HATPase_C_sf"/>
</dbReference>
<feature type="domain" description="Histidine kinase" evidence="2">
    <location>
        <begin position="178"/>
        <end position="275"/>
    </location>
</feature>
<proteinExistence type="predicted"/>
<dbReference type="InterPro" id="IPR003594">
    <property type="entry name" value="HATPase_dom"/>
</dbReference>
<dbReference type="Pfam" id="PF14689">
    <property type="entry name" value="SPOB_a"/>
    <property type="match status" value="1"/>
</dbReference>
<dbReference type="PANTHER" id="PTHR40448">
    <property type="entry name" value="TWO-COMPONENT SENSOR HISTIDINE KINASE"/>
    <property type="match status" value="1"/>
</dbReference>
<accession>A0A0W8E3R3</accession>
<dbReference type="SMART" id="SM00387">
    <property type="entry name" value="HATPase_c"/>
    <property type="match status" value="1"/>
</dbReference>
<evidence type="ECO:0000256" key="1">
    <source>
        <dbReference type="SAM" id="Phobius"/>
    </source>
</evidence>
<evidence type="ECO:0000313" key="3">
    <source>
        <dbReference type="EMBL" id="KUG03113.1"/>
    </source>
</evidence>
<dbReference type="GO" id="GO:0042802">
    <property type="term" value="F:identical protein binding"/>
    <property type="evidence" value="ECO:0007669"/>
    <property type="project" value="TreeGrafter"/>
</dbReference>
<dbReference type="Gene3D" id="1.10.287.130">
    <property type="match status" value="1"/>
</dbReference>
<keyword evidence="1" id="KW-1133">Transmembrane helix</keyword>
<dbReference type="SUPFAM" id="SSF55874">
    <property type="entry name" value="ATPase domain of HSP90 chaperone/DNA topoisomerase II/histidine kinase"/>
    <property type="match status" value="1"/>
</dbReference>
<dbReference type="InterPro" id="IPR005467">
    <property type="entry name" value="His_kinase_dom"/>
</dbReference>
<feature type="transmembrane region" description="Helical" evidence="1">
    <location>
        <begin position="39"/>
        <end position="58"/>
    </location>
</feature>
<gene>
    <name evidence="3" type="ORF">ASZ90_019453</name>
</gene>
<dbReference type="PANTHER" id="PTHR40448:SF1">
    <property type="entry name" value="TWO-COMPONENT SENSOR HISTIDINE KINASE"/>
    <property type="match status" value="1"/>
</dbReference>
<name>A0A0W8E3R3_9ZZZZ</name>
<dbReference type="PROSITE" id="PS50109">
    <property type="entry name" value="HIS_KIN"/>
    <property type="match status" value="1"/>
</dbReference>
<evidence type="ECO:0000259" key="2">
    <source>
        <dbReference type="PROSITE" id="PS50109"/>
    </source>
</evidence>
<keyword evidence="1" id="KW-0472">Membrane</keyword>
<dbReference type="Pfam" id="PF02518">
    <property type="entry name" value="HATPase_c"/>
    <property type="match status" value="1"/>
</dbReference>
<dbReference type="Gene3D" id="3.30.565.10">
    <property type="entry name" value="Histidine kinase-like ATPase, C-terminal domain"/>
    <property type="match status" value="1"/>
</dbReference>
<feature type="transmembrane region" description="Helical" evidence="1">
    <location>
        <begin position="7"/>
        <end position="27"/>
    </location>
</feature>
<dbReference type="InterPro" id="IPR039506">
    <property type="entry name" value="SPOB_a"/>
</dbReference>
<protein>
    <recommendedName>
        <fullName evidence="2">Histidine kinase domain-containing protein</fullName>
    </recommendedName>
</protein>
<organism evidence="3">
    <name type="scientific">hydrocarbon metagenome</name>
    <dbReference type="NCBI Taxonomy" id="938273"/>
    <lineage>
        <taxon>unclassified sequences</taxon>
        <taxon>metagenomes</taxon>
        <taxon>ecological metagenomes</taxon>
    </lineage>
</organism>